<evidence type="ECO:0000313" key="4">
    <source>
        <dbReference type="Proteomes" id="UP000247892"/>
    </source>
</evidence>
<sequence>MKYVLMIYSSPASWNALSQRERDRVGQEHAALGDELRESGEWVGGNTLADPSCSVAVRVRDGVVTATDGPFAEVKEHIAGYYVVECETLGRAVEIAARMPDSTLSHVEVRPVMHPGGLEM</sequence>
<dbReference type="PANTHER" id="PTHR35174:SF3">
    <property type="entry name" value="BLL7171 PROTEIN"/>
    <property type="match status" value="1"/>
</dbReference>
<dbReference type="Pfam" id="PF03795">
    <property type="entry name" value="YCII"/>
    <property type="match status" value="1"/>
</dbReference>
<name>A0A318LBK3_9PSEU</name>
<dbReference type="InterPro" id="IPR005545">
    <property type="entry name" value="YCII"/>
</dbReference>
<dbReference type="Proteomes" id="UP000247892">
    <property type="component" value="Unassembled WGS sequence"/>
</dbReference>
<dbReference type="SUPFAM" id="SSF54909">
    <property type="entry name" value="Dimeric alpha+beta barrel"/>
    <property type="match status" value="1"/>
</dbReference>
<protein>
    <recommendedName>
        <fullName evidence="2">YCII-related domain-containing protein</fullName>
    </recommendedName>
</protein>
<evidence type="ECO:0000256" key="1">
    <source>
        <dbReference type="ARBA" id="ARBA00007689"/>
    </source>
</evidence>
<keyword evidence="4" id="KW-1185">Reference proteome</keyword>
<dbReference type="PANTHER" id="PTHR35174">
    <property type="entry name" value="BLL7171 PROTEIN-RELATED"/>
    <property type="match status" value="1"/>
</dbReference>
<dbReference type="AlphaFoldDB" id="A0A318LBK3"/>
<dbReference type="Gene3D" id="3.30.70.1060">
    <property type="entry name" value="Dimeric alpha+beta barrel"/>
    <property type="match status" value="1"/>
</dbReference>
<organism evidence="3 4">
    <name type="scientific">Prauserella flavalba</name>
    <dbReference type="NCBI Taxonomy" id="1477506"/>
    <lineage>
        <taxon>Bacteria</taxon>
        <taxon>Bacillati</taxon>
        <taxon>Actinomycetota</taxon>
        <taxon>Actinomycetes</taxon>
        <taxon>Pseudonocardiales</taxon>
        <taxon>Pseudonocardiaceae</taxon>
        <taxon>Prauserella</taxon>
    </lineage>
</organism>
<comment type="similarity">
    <text evidence="1">Belongs to the YciI family.</text>
</comment>
<feature type="domain" description="YCII-related" evidence="2">
    <location>
        <begin position="1"/>
        <end position="113"/>
    </location>
</feature>
<evidence type="ECO:0000313" key="3">
    <source>
        <dbReference type="EMBL" id="PXY20025.1"/>
    </source>
</evidence>
<evidence type="ECO:0000259" key="2">
    <source>
        <dbReference type="Pfam" id="PF03795"/>
    </source>
</evidence>
<comment type="caution">
    <text evidence="3">The sequence shown here is derived from an EMBL/GenBank/DDBJ whole genome shotgun (WGS) entry which is preliminary data.</text>
</comment>
<dbReference type="RefSeq" id="WP_110343368.1">
    <property type="nucleotide sequence ID" value="NZ_MASU01000018.1"/>
</dbReference>
<gene>
    <name evidence="3" type="ORF">BA062_34115</name>
</gene>
<proteinExistence type="inferred from homology"/>
<accession>A0A318LBK3</accession>
<dbReference type="EMBL" id="MASU01000018">
    <property type="protein sequence ID" value="PXY20025.1"/>
    <property type="molecule type" value="Genomic_DNA"/>
</dbReference>
<dbReference type="OrthoDB" id="668782at2"/>
<dbReference type="InterPro" id="IPR011008">
    <property type="entry name" value="Dimeric_a/b-barrel"/>
</dbReference>
<reference evidence="3 4" key="1">
    <citation type="submission" date="2016-07" db="EMBL/GenBank/DDBJ databases">
        <title>Draft genome sequence of Prauserella sp. YIM 121212, isolated from alkaline soil.</title>
        <authorList>
            <person name="Ruckert C."/>
            <person name="Albersmeier A."/>
            <person name="Jiang C.-L."/>
            <person name="Jiang Y."/>
            <person name="Kalinowski J."/>
            <person name="Schneider O."/>
            <person name="Winkler A."/>
            <person name="Zotchev S.B."/>
        </authorList>
    </citation>
    <scope>NUCLEOTIDE SEQUENCE [LARGE SCALE GENOMIC DNA]</scope>
    <source>
        <strain evidence="3 4">YIM 121212</strain>
    </source>
</reference>